<dbReference type="Proteomes" id="UP000318294">
    <property type="component" value="Unassembled WGS sequence"/>
</dbReference>
<dbReference type="GO" id="GO:0006281">
    <property type="term" value="P:DNA repair"/>
    <property type="evidence" value="ECO:0007669"/>
    <property type="project" value="TreeGrafter"/>
</dbReference>
<dbReference type="Gene3D" id="3.40.50.1000">
    <property type="entry name" value="HAD superfamily/HAD-like"/>
    <property type="match status" value="1"/>
</dbReference>
<keyword evidence="6" id="KW-1185">Reference proteome</keyword>
<dbReference type="InterPro" id="IPR023198">
    <property type="entry name" value="PGP-like_dom2"/>
</dbReference>
<dbReference type="PANTHER" id="PTHR43434">
    <property type="entry name" value="PHOSPHOGLYCOLATE PHOSPHATASE"/>
    <property type="match status" value="1"/>
</dbReference>
<sequence length="271" mass="28896">MSPSRTSLPFDLWLFDLDGTLVETAPEIADAVNDTLAELGLAPVTQEAVRDWIGHGTRELLIQALAQRTGRAPDAVRADARFAAQEAVFARHYAARCGTRSHPYPHVVATLQALRAAGARLVVLTNKEGRYTDRVLDAHGLRPLFDRVISGDTLPVKKPEPLGVEDSLLRYGVARTRCVLVGDSSIDVQTARRARIAAWCVPYGYNMGRPIAEARPDRVVPDFSALLSGSSALLSVTGRPPLASASARAAADVEPPKGTVSAAVSACSANP</sequence>
<evidence type="ECO:0000256" key="2">
    <source>
        <dbReference type="ARBA" id="ARBA00004818"/>
    </source>
</evidence>
<dbReference type="PANTHER" id="PTHR43434:SF1">
    <property type="entry name" value="PHOSPHOGLYCOLATE PHOSPHATASE"/>
    <property type="match status" value="1"/>
</dbReference>
<organism evidence="5 6">
    <name type="scientific">Tepidimonas charontis</name>
    <dbReference type="NCBI Taxonomy" id="2267262"/>
    <lineage>
        <taxon>Bacteria</taxon>
        <taxon>Pseudomonadati</taxon>
        <taxon>Pseudomonadota</taxon>
        <taxon>Betaproteobacteria</taxon>
        <taxon>Burkholderiales</taxon>
        <taxon>Tepidimonas</taxon>
    </lineage>
</organism>
<dbReference type="SFLD" id="SFLDS00003">
    <property type="entry name" value="Haloacid_Dehalogenase"/>
    <property type="match status" value="1"/>
</dbReference>
<protein>
    <recommendedName>
        <fullName evidence="4">phosphoglycolate phosphatase</fullName>
        <ecNumber evidence="4">3.1.3.18</ecNumber>
    </recommendedName>
</protein>
<dbReference type="GO" id="GO:0008967">
    <property type="term" value="F:phosphoglycolate phosphatase activity"/>
    <property type="evidence" value="ECO:0007669"/>
    <property type="project" value="UniProtKB-EC"/>
</dbReference>
<dbReference type="RefSeq" id="WP_236640478.1">
    <property type="nucleotide sequence ID" value="NZ_VJON01000079.1"/>
</dbReference>
<dbReference type="InterPro" id="IPR036412">
    <property type="entry name" value="HAD-like_sf"/>
</dbReference>
<dbReference type="GO" id="GO:0005829">
    <property type="term" value="C:cytosol"/>
    <property type="evidence" value="ECO:0007669"/>
    <property type="project" value="TreeGrafter"/>
</dbReference>
<dbReference type="InterPro" id="IPR023214">
    <property type="entry name" value="HAD_sf"/>
</dbReference>
<accession>A0A554WZF5</accession>
<dbReference type="SFLD" id="SFLDG01129">
    <property type="entry name" value="C1.5:_HAD__Beta-PGM__Phosphata"/>
    <property type="match status" value="1"/>
</dbReference>
<dbReference type="InterPro" id="IPR006439">
    <property type="entry name" value="HAD-SF_hydro_IA"/>
</dbReference>
<dbReference type="AlphaFoldDB" id="A0A554WZF5"/>
<dbReference type="Gene3D" id="1.10.150.240">
    <property type="entry name" value="Putative phosphatase, domain 2"/>
    <property type="match status" value="1"/>
</dbReference>
<dbReference type="EMBL" id="VJON01000079">
    <property type="protein sequence ID" value="TSE28925.1"/>
    <property type="molecule type" value="Genomic_DNA"/>
</dbReference>
<evidence type="ECO:0000256" key="1">
    <source>
        <dbReference type="ARBA" id="ARBA00000830"/>
    </source>
</evidence>
<comment type="pathway">
    <text evidence="2">Organic acid metabolism; glycolate biosynthesis; glycolate from 2-phosphoglycolate: step 1/1.</text>
</comment>
<evidence type="ECO:0000313" key="6">
    <source>
        <dbReference type="Proteomes" id="UP000318294"/>
    </source>
</evidence>
<comment type="similarity">
    <text evidence="3">Belongs to the HAD-like hydrolase superfamily. CbbY/CbbZ/Gph/YieH family.</text>
</comment>
<dbReference type="SFLD" id="SFLDG01135">
    <property type="entry name" value="C1.5.6:_HAD__Beta-PGM__Phospha"/>
    <property type="match status" value="1"/>
</dbReference>
<reference evidence="5 6" key="1">
    <citation type="submission" date="2019-07" db="EMBL/GenBank/DDBJ databases">
        <title>Tepidimonas charontis SPSP-6 draft genome.</title>
        <authorList>
            <person name="Da Costa M.S."/>
            <person name="Froufe H.J.C."/>
            <person name="Egas C."/>
            <person name="Albuquerque L."/>
        </authorList>
    </citation>
    <scope>NUCLEOTIDE SEQUENCE [LARGE SCALE GENOMIC DNA]</scope>
    <source>
        <strain evidence="5 6">SPSP-6</strain>
    </source>
</reference>
<keyword evidence="5" id="KW-0378">Hydrolase</keyword>
<gene>
    <name evidence="5" type="primary">gph_2</name>
    <name evidence="5" type="ORF">Tchar_02646</name>
</gene>
<dbReference type="SUPFAM" id="SSF56784">
    <property type="entry name" value="HAD-like"/>
    <property type="match status" value="1"/>
</dbReference>
<evidence type="ECO:0000256" key="4">
    <source>
        <dbReference type="ARBA" id="ARBA00013078"/>
    </source>
</evidence>
<dbReference type="PRINTS" id="PR00413">
    <property type="entry name" value="HADHALOGNASE"/>
</dbReference>
<dbReference type="InterPro" id="IPR041492">
    <property type="entry name" value="HAD_2"/>
</dbReference>
<comment type="catalytic activity">
    <reaction evidence="1">
        <text>2-phosphoglycolate + H2O = glycolate + phosphate</text>
        <dbReference type="Rhea" id="RHEA:14369"/>
        <dbReference type="ChEBI" id="CHEBI:15377"/>
        <dbReference type="ChEBI" id="CHEBI:29805"/>
        <dbReference type="ChEBI" id="CHEBI:43474"/>
        <dbReference type="ChEBI" id="CHEBI:58033"/>
        <dbReference type="EC" id="3.1.3.18"/>
    </reaction>
</comment>
<dbReference type="Pfam" id="PF13419">
    <property type="entry name" value="HAD_2"/>
    <property type="match status" value="1"/>
</dbReference>
<proteinExistence type="inferred from homology"/>
<evidence type="ECO:0000256" key="3">
    <source>
        <dbReference type="ARBA" id="ARBA00006171"/>
    </source>
</evidence>
<dbReference type="NCBIfam" id="TIGR01549">
    <property type="entry name" value="HAD-SF-IA-v1"/>
    <property type="match status" value="1"/>
</dbReference>
<name>A0A554WZF5_9BURK</name>
<comment type="caution">
    <text evidence="5">The sequence shown here is derived from an EMBL/GenBank/DDBJ whole genome shotgun (WGS) entry which is preliminary data.</text>
</comment>
<dbReference type="NCBIfam" id="TIGR01509">
    <property type="entry name" value="HAD-SF-IA-v3"/>
    <property type="match status" value="1"/>
</dbReference>
<dbReference type="EC" id="3.1.3.18" evidence="4"/>
<evidence type="ECO:0000313" key="5">
    <source>
        <dbReference type="EMBL" id="TSE28925.1"/>
    </source>
</evidence>
<dbReference type="InterPro" id="IPR050155">
    <property type="entry name" value="HAD-like_hydrolase_sf"/>
</dbReference>